<sequence>MLNPAADFATARQTLQRRNRVQIADFLLRDIAERLAACLYHEVPWMTAERGQPDSPAWDPQTRQKRMPAAYRVASTGFHFVYDRYLIVDAMREGRDTHLLVHQVLRFFNSPPFLAFIRELTGDSELMMVGAQATRYLPGQFLRVHDDRHDEENRRYAYVLNLSRDWQPDWGGLLHFVDDGTGPQEVFVPRFNSLSLFKVPMRHYVSFVAPWARQPRLAITGWWHARPRDPASPA</sequence>
<keyword evidence="5" id="KW-0560">Oxidoreductase</keyword>
<reference evidence="8 9" key="1">
    <citation type="submission" date="2016-10" db="EMBL/GenBank/DDBJ databases">
        <authorList>
            <person name="de Groot N.N."/>
        </authorList>
    </citation>
    <scope>NUCLEOTIDE SEQUENCE [LARGE SCALE GENOMIC DNA]</scope>
    <source>
        <strain evidence="8 9">DSM 23609</strain>
    </source>
</reference>
<dbReference type="AlphaFoldDB" id="A0A1I2HP75"/>
<evidence type="ECO:0000256" key="4">
    <source>
        <dbReference type="ARBA" id="ARBA00022964"/>
    </source>
</evidence>
<keyword evidence="3" id="KW-0847">Vitamin C</keyword>
<evidence type="ECO:0000256" key="2">
    <source>
        <dbReference type="ARBA" id="ARBA00022723"/>
    </source>
</evidence>
<evidence type="ECO:0000256" key="1">
    <source>
        <dbReference type="ARBA" id="ARBA00001961"/>
    </source>
</evidence>
<keyword evidence="4" id="KW-0223">Dioxygenase</keyword>
<dbReference type="InterPro" id="IPR005123">
    <property type="entry name" value="Oxoglu/Fe-dep_dioxygenase_dom"/>
</dbReference>
<dbReference type="PANTHER" id="PTHR12117">
    <property type="entry name" value="HISTONE ACETYLTRANSFERASE COMPLEX"/>
    <property type="match status" value="1"/>
</dbReference>
<dbReference type="InterPro" id="IPR039558">
    <property type="entry name" value="TPA1/OFD1_N"/>
</dbReference>
<keyword evidence="2" id="KW-0479">Metal-binding</keyword>
<dbReference type="Proteomes" id="UP000199771">
    <property type="component" value="Unassembled WGS sequence"/>
</dbReference>
<evidence type="ECO:0000313" key="8">
    <source>
        <dbReference type="EMBL" id="SFF31609.1"/>
    </source>
</evidence>
<evidence type="ECO:0000256" key="3">
    <source>
        <dbReference type="ARBA" id="ARBA00022896"/>
    </source>
</evidence>
<dbReference type="PANTHER" id="PTHR12117:SF0">
    <property type="entry name" value="PROLYL 3-HYDROXYLASE OGFOD1"/>
    <property type="match status" value="1"/>
</dbReference>
<name>A0A1I2HP75_9GAMM</name>
<organism evidence="8 9">
    <name type="scientific">Fontimonas thermophila</name>
    <dbReference type="NCBI Taxonomy" id="1076937"/>
    <lineage>
        <taxon>Bacteria</taxon>
        <taxon>Pseudomonadati</taxon>
        <taxon>Pseudomonadota</taxon>
        <taxon>Gammaproteobacteria</taxon>
        <taxon>Nevskiales</taxon>
        <taxon>Nevskiaceae</taxon>
        <taxon>Fontimonas</taxon>
    </lineage>
</organism>
<dbReference type="PROSITE" id="PS51471">
    <property type="entry name" value="FE2OG_OXY"/>
    <property type="match status" value="1"/>
</dbReference>
<evidence type="ECO:0000313" key="9">
    <source>
        <dbReference type="Proteomes" id="UP000199771"/>
    </source>
</evidence>
<dbReference type="InterPro" id="IPR051842">
    <property type="entry name" value="uS12_prolyl_hydroxylase"/>
</dbReference>
<dbReference type="GO" id="GO:0031543">
    <property type="term" value="F:peptidyl-proline dioxygenase activity"/>
    <property type="evidence" value="ECO:0007669"/>
    <property type="project" value="TreeGrafter"/>
</dbReference>
<accession>A0A1I2HP75</accession>
<dbReference type="InterPro" id="IPR006620">
    <property type="entry name" value="Pro_4_hyd_alph"/>
</dbReference>
<dbReference type="Pfam" id="PF13661">
    <property type="entry name" value="2OG-FeII_Oxy_4"/>
    <property type="match status" value="1"/>
</dbReference>
<dbReference type="Gene3D" id="2.60.120.620">
    <property type="entry name" value="q2cbj1_9rhob like domain"/>
    <property type="match status" value="1"/>
</dbReference>
<feature type="domain" description="Fe2OG dioxygenase" evidence="7">
    <location>
        <begin position="123"/>
        <end position="225"/>
    </location>
</feature>
<dbReference type="GO" id="GO:0005737">
    <property type="term" value="C:cytoplasm"/>
    <property type="evidence" value="ECO:0007669"/>
    <property type="project" value="TreeGrafter"/>
</dbReference>
<comment type="cofactor">
    <cofactor evidence="1">
        <name>L-ascorbate</name>
        <dbReference type="ChEBI" id="CHEBI:38290"/>
    </cofactor>
</comment>
<proteinExistence type="predicted"/>
<protein>
    <submittedName>
        <fullName evidence="8">Proline 4-hydroxylase (Includes Rps23 Pro-64 3,4-dihydroxylase Tpa1), contains SM-20 domain</fullName>
    </submittedName>
</protein>
<dbReference type="GO" id="GO:0005506">
    <property type="term" value="F:iron ion binding"/>
    <property type="evidence" value="ECO:0007669"/>
    <property type="project" value="InterPro"/>
</dbReference>
<dbReference type="GO" id="GO:0031418">
    <property type="term" value="F:L-ascorbic acid binding"/>
    <property type="evidence" value="ECO:0007669"/>
    <property type="project" value="UniProtKB-KW"/>
</dbReference>
<keyword evidence="6" id="KW-0408">Iron</keyword>
<evidence type="ECO:0000256" key="6">
    <source>
        <dbReference type="ARBA" id="ARBA00023004"/>
    </source>
</evidence>
<gene>
    <name evidence="8" type="ORF">SAMN04488120_102114</name>
</gene>
<keyword evidence="9" id="KW-1185">Reference proteome</keyword>
<dbReference type="STRING" id="1076937.SAMN04488120_102114"/>
<evidence type="ECO:0000256" key="5">
    <source>
        <dbReference type="ARBA" id="ARBA00023002"/>
    </source>
</evidence>
<evidence type="ECO:0000259" key="7">
    <source>
        <dbReference type="PROSITE" id="PS51471"/>
    </source>
</evidence>
<dbReference type="EMBL" id="FOOC01000002">
    <property type="protein sequence ID" value="SFF31609.1"/>
    <property type="molecule type" value="Genomic_DNA"/>
</dbReference>
<dbReference type="GO" id="GO:0006449">
    <property type="term" value="P:regulation of translational termination"/>
    <property type="evidence" value="ECO:0007669"/>
    <property type="project" value="TreeGrafter"/>
</dbReference>
<dbReference type="SMART" id="SM00702">
    <property type="entry name" value="P4Hc"/>
    <property type="match status" value="1"/>
</dbReference>